<gene>
    <name evidence="4" type="ORF">Z517_08789</name>
</gene>
<accession>A0A0D2GKB3</accession>
<dbReference type="InterPro" id="IPR027417">
    <property type="entry name" value="P-loop_NTPase"/>
</dbReference>
<dbReference type="Pfam" id="PF00271">
    <property type="entry name" value="Helicase_C"/>
    <property type="match status" value="1"/>
</dbReference>
<dbReference type="STRING" id="1442368.A0A0D2GKB3"/>
<feature type="domain" description="Helicase ATP-binding" evidence="2">
    <location>
        <begin position="59"/>
        <end position="222"/>
    </location>
</feature>
<evidence type="ECO:0000259" key="3">
    <source>
        <dbReference type="PROSITE" id="PS51194"/>
    </source>
</evidence>
<keyword evidence="5" id="KW-1185">Reference proteome</keyword>
<dbReference type="GO" id="GO:0070125">
    <property type="term" value="P:mitochondrial translational elongation"/>
    <property type="evidence" value="ECO:0007669"/>
    <property type="project" value="TreeGrafter"/>
</dbReference>
<dbReference type="CDD" id="cd18032">
    <property type="entry name" value="DEXHc_RE_I_III_res"/>
    <property type="match status" value="1"/>
</dbReference>
<dbReference type="PROSITE" id="PS51194">
    <property type="entry name" value="HELICASE_CTER"/>
    <property type="match status" value="1"/>
</dbReference>
<feature type="domain" description="Helicase C-terminal" evidence="3">
    <location>
        <begin position="277"/>
        <end position="443"/>
    </location>
</feature>
<keyword evidence="1" id="KW-0547">Nucleotide-binding</keyword>
<dbReference type="GO" id="GO:0032042">
    <property type="term" value="P:mitochondrial DNA metabolic process"/>
    <property type="evidence" value="ECO:0007669"/>
    <property type="project" value="TreeGrafter"/>
</dbReference>
<dbReference type="CDD" id="cd18799">
    <property type="entry name" value="SF2_C_EcoAI-like"/>
    <property type="match status" value="1"/>
</dbReference>
<dbReference type="GO" id="GO:0016787">
    <property type="term" value="F:hydrolase activity"/>
    <property type="evidence" value="ECO:0007669"/>
    <property type="project" value="InterPro"/>
</dbReference>
<dbReference type="InterPro" id="IPR050742">
    <property type="entry name" value="Helicase_Restrict-Modif_Enz"/>
</dbReference>
<dbReference type="InterPro" id="IPR014001">
    <property type="entry name" value="Helicase_ATP-bd"/>
</dbReference>
<dbReference type="GeneID" id="25308279"/>
<dbReference type="EMBL" id="KN846973">
    <property type="protein sequence ID" value="KIW78950.1"/>
    <property type="molecule type" value="Genomic_DNA"/>
</dbReference>
<reference evidence="4 5" key="1">
    <citation type="submission" date="2015-01" db="EMBL/GenBank/DDBJ databases">
        <title>The Genome Sequence of Fonsecaea pedrosoi CBS 271.37.</title>
        <authorList>
            <consortium name="The Broad Institute Genomics Platform"/>
            <person name="Cuomo C."/>
            <person name="de Hoog S."/>
            <person name="Gorbushina A."/>
            <person name="Stielow B."/>
            <person name="Teixiera M."/>
            <person name="Abouelleil A."/>
            <person name="Chapman S.B."/>
            <person name="Priest M."/>
            <person name="Young S.K."/>
            <person name="Wortman J."/>
            <person name="Nusbaum C."/>
            <person name="Birren B."/>
        </authorList>
    </citation>
    <scope>NUCLEOTIDE SEQUENCE [LARGE SCALE GENOMIC DNA]</scope>
    <source>
        <strain evidence="4 5">CBS 271.37</strain>
    </source>
</reference>
<dbReference type="OrthoDB" id="16911at2759"/>
<organism evidence="4 5">
    <name type="scientific">Fonsecaea pedrosoi CBS 271.37</name>
    <dbReference type="NCBI Taxonomy" id="1442368"/>
    <lineage>
        <taxon>Eukaryota</taxon>
        <taxon>Fungi</taxon>
        <taxon>Dikarya</taxon>
        <taxon>Ascomycota</taxon>
        <taxon>Pezizomycotina</taxon>
        <taxon>Eurotiomycetes</taxon>
        <taxon>Chaetothyriomycetidae</taxon>
        <taxon>Chaetothyriales</taxon>
        <taxon>Herpotrichiellaceae</taxon>
        <taxon>Fonsecaea</taxon>
    </lineage>
</organism>
<evidence type="ECO:0000259" key="2">
    <source>
        <dbReference type="PROSITE" id="PS51192"/>
    </source>
</evidence>
<dbReference type="SUPFAM" id="SSF52540">
    <property type="entry name" value="P-loop containing nucleoside triphosphate hydrolases"/>
    <property type="match status" value="1"/>
</dbReference>
<dbReference type="GO" id="GO:0005759">
    <property type="term" value="C:mitochondrial matrix"/>
    <property type="evidence" value="ECO:0007669"/>
    <property type="project" value="TreeGrafter"/>
</dbReference>
<dbReference type="AlphaFoldDB" id="A0A0D2GKB3"/>
<evidence type="ECO:0000313" key="5">
    <source>
        <dbReference type="Proteomes" id="UP000053029"/>
    </source>
</evidence>
<keyword evidence="1" id="KW-0378">Hydrolase</keyword>
<dbReference type="GO" id="GO:0005524">
    <property type="term" value="F:ATP binding"/>
    <property type="evidence" value="ECO:0007669"/>
    <property type="project" value="InterPro"/>
</dbReference>
<keyword evidence="1" id="KW-0347">Helicase</keyword>
<dbReference type="SMART" id="SM00487">
    <property type="entry name" value="DEXDc"/>
    <property type="match status" value="1"/>
</dbReference>
<dbReference type="RefSeq" id="XP_013282758.1">
    <property type="nucleotide sequence ID" value="XM_013427304.1"/>
</dbReference>
<dbReference type="Pfam" id="PF04851">
    <property type="entry name" value="ResIII"/>
    <property type="match status" value="1"/>
</dbReference>
<dbReference type="Proteomes" id="UP000053029">
    <property type="component" value="Unassembled WGS sequence"/>
</dbReference>
<dbReference type="HOGENOM" id="CLU_014765_0_0_1"/>
<protein>
    <recommendedName>
        <fullName evidence="6">DEAD/DEAH box helicase</fullName>
    </recommendedName>
</protein>
<dbReference type="GO" id="GO:0036121">
    <property type="term" value="F:double-stranded DNA helicase activity"/>
    <property type="evidence" value="ECO:0007669"/>
    <property type="project" value="TreeGrafter"/>
</dbReference>
<evidence type="ECO:0000313" key="4">
    <source>
        <dbReference type="EMBL" id="KIW78950.1"/>
    </source>
</evidence>
<evidence type="ECO:0008006" key="6">
    <source>
        <dbReference type="Google" id="ProtNLM"/>
    </source>
</evidence>
<dbReference type="InterPro" id="IPR006935">
    <property type="entry name" value="Helicase/UvrB_N"/>
</dbReference>
<dbReference type="VEuPathDB" id="FungiDB:Z517_08789"/>
<sequence>MVIAFRWLSALGRPAKCLPISPFARRSLATVVGHTSPAARNEVIQLRAYQEECIQSILSYLEKGHRRLGISLATGSGKTVIFTQLISRIEPPSPTAQQTLILAHRRELVEQAARHCERAYPEKSIDIEMGDIHASGAADITVASVRSMVSGERLSKYNPERFKLVLVDEAHHIVAPGYLQVLQHFGLEQQTSTGPALVGVSATFSRFDGLKLGTAIDHIVYHKDYIDMIGEKWLSDVMFTTVRSKADLSRVRSGKDGDFQTGQLSAAVNTEITNEITVRAWMDEASDRKSTLVFCVDLNHVASLTSTFRKHGINAQPVTGNTKKSVRGERLESFKNREFPVLLNCGVFTEGTDVPNIDCVLLARPTKSRNLLVQMIGRGMRLYPDKKDCHVIDMVASLETGIVTVPTLFGLDPSEMVRSAKVDDLKALKDSRSEKEVSTNAAGHLVDSDGVSGNHQLDFIHYDSVHDLIEDTSGERHLRAISPNAWVQIDSYKYVLTARGGILTLERRLPTDTPKSKSNSNPRATDASYMVIWKQSLPPTETSKSPWSRPRTVATAATLSDALHAADTFAAQKFERVFIATSSSWRKSPASKGQLDFLNRLREVSEEEPLTEMDLTKGQAGDMITKVKFGARGRFDKLMRKKRGAEKGLEKERRVKEMREREVVRVGPVDA</sequence>
<dbReference type="GO" id="GO:0000403">
    <property type="term" value="F:Y-form DNA binding"/>
    <property type="evidence" value="ECO:0007669"/>
    <property type="project" value="TreeGrafter"/>
</dbReference>
<dbReference type="Gene3D" id="3.40.50.300">
    <property type="entry name" value="P-loop containing nucleotide triphosphate hydrolases"/>
    <property type="match status" value="2"/>
</dbReference>
<dbReference type="PROSITE" id="PS51192">
    <property type="entry name" value="HELICASE_ATP_BIND_1"/>
    <property type="match status" value="1"/>
</dbReference>
<proteinExistence type="predicted"/>
<dbReference type="GO" id="GO:0061749">
    <property type="term" value="F:forked DNA-dependent helicase activity"/>
    <property type="evidence" value="ECO:0007669"/>
    <property type="project" value="TreeGrafter"/>
</dbReference>
<dbReference type="PANTHER" id="PTHR47396:SF1">
    <property type="entry name" value="ATP-DEPENDENT HELICASE IRC3-RELATED"/>
    <property type="match status" value="1"/>
</dbReference>
<dbReference type="PANTHER" id="PTHR47396">
    <property type="entry name" value="TYPE I RESTRICTION ENZYME ECOKI R PROTEIN"/>
    <property type="match status" value="1"/>
</dbReference>
<keyword evidence="1" id="KW-0067">ATP-binding</keyword>
<name>A0A0D2GKB3_9EURO</name>
<dbReference type="InterPro" id="IPR001650">
    <property type="entry name" value="Helicase_C-like"/>
</dbReference>
<evidence type="ECO:0000256" key="1">
    <source>
        <dbReference type="ARBA" id="ARBA00022806"/>
    </source>
</evidence>
<dbReference type="SMART" id="SM00490">
    <property type="entry name" value="HELICc"/>
    <property type="match status" value="1"/>
</dbReference>